<dbReference type="PANTHER" id="PTHR11903">
    <property type="entry name" value="PROSTAGLANDIN G/H SYNTHASE"/>
    <property type="match status" value="1"/>
</dbReference>
<dbReference type="PANTHER" id="PTHR11903:SF25">
    <property type="entry name" value="ALPHA-DIOXYGENASE 2"/>
    <property type="match status" value="1"/>
</dbReference>
<dbReference type="InterPro" id="IPR037120">
    <property type="entry name" value="Haem_peroxidase_sf_animal"/>
</dbReference>
<organism evidence="2">
    <name type="scientific">Rhizophora mucronata</name>
    <name type="common">Asiatic mangrove</name>
    <dbReference type="NCBI Taxonomy" id="61149"/>
    <lineage>
        <taxon>Eukaryota</taxon>
        <taxon>Viridiplantae</taxon>
        <taxon>Streptophyta</taxon>
        <taxon>Embryophyta</taxon>
        <taxon>Tracheophyta</taxon>
        <taxon>Spermatophyta</taxon>
        <taxon>Magnoliopsida</taxon>
        <taxon>eudicotyledons</taxon>
        <taxon>Gunneridae</taxon>
        <taxon>Pentapetalae</taxon>
        <taxon>rosids</taxon>
        <taxon>fabids</taxon>
        <taxon>Malpighiales</taxon>
        <taxon>Rhizophoraceae</taxon>
        <taxon>Rhizophora</taxon>
    </lineage>
</organism>
<accession>A0A2P2KGE3</accession>
<protein>
    <submittedName>
        <fullName evidence="2">Uncharacterized protein</fullName>
    </submittedName>
</protein>
<reference evidence="2" key="1">
    <citation type="submission" date="2018-02" db="EMBL/GenBank/DDBJ databases">
        <title>Rhizophora mucronata_Transcriptome.</title>
        <authorList>
            <person name="Meera S.P."/>
            <person name="Sreeshan A."/>
            <person name="Augustine A."/>
        </authorList>
    </citation>
    <scope>NUCLEOTIDE SEQUENCE</scope>
    <source>
        <tissue evidence="2">Leaf</tissue>
    </source>
</reference>
<keyword evidence="1" id="KW-1133">Transmembrane helix</keyword>
<dbReference type="AlphaFoldDB" id="A0A2P2KGE3"/>
<evidence type="ECO:0000313" key="2">
    <source>
        <dbReference type="EMBL" id="MBX04771.1"/>
    </source>
</evidence>
<dbReference type="GO" id="GO:0004601">
    <property type="term" value="F:peroxidase activity"/>
    <property type="evidence" value="ECO:0007669"/>
    <property type="project" value="InterPro"/>
</dbReference>
<dbReference type="GO" id="GO:0006979">
    <property type="term" value="P:response to oxidative stress"/>
    <property type="evidence" value="ECO:0007669"/>
    <property type="project" value="InterPro"/>
</dbReference>
<sequence length="152" mass="17734">MAFSLYSSSFIHPQLRHVVAKMTVLDTLLFYVTHFVDKLGLWHRLPVLLGLAYLGIRRHLHQRYNLLQVGGLYGHKYNNDEFCYRTADGKCNHPSDDTIGSYGTFFGRNMPPATSTYGVRVCTFYLSCFFSVILFIFFYSFNHLNFLPFLFF</sequence>
<dbReference type="SUPFAM" id="SSF48113">
    <property type="entry name" value="Heme-dependent peroxidases"/>
    <property type="match status" value="1"/>
</dbReference>
<dbReference type="Gene3D" id="1.10.640.10">
    <property type="entry name" value="Haem peroxidase domain superfamily, animal type"/>
    <property type="match status" value="1"/>
</dbReference>
<dbReference type="InterPro" id="IPR010255">
    <property type="entry name" value="Haem_peroxidase_sf"/>
</dbReference>
<feature type="transmembrane region" description="Helical" evidence="1">
    <location>
        <begin position="39"/>
        <end position="56"/>
    </location>
</feature>
<dbReference type="GO" id="GO:0020037">
    <property type="term" value="F:heme binding"/>
    <property type="evidence" value="ECO:0007669"/>
    <property type="project" value="InterPro"/>
</dbReference>
<dbReference type="InterPro" id="IPR050783">
    <property type="entry name" value="Oxylipin_biosynth_metab"/>
</dbReference>
<proteinExistence type="predicted"/>
<name>A0A2P2KGE3_RHIMU</name>
<keyword evidence="1" id="KW-0472">Membrane</keyword>
<feature type="transmembrane region" description="Helical" evidence="1">
    <location>
        <begin position="117"/>
        <end position="141"/>
    </location>
</feature>
<dbReference type="EMBL" id="GGEC01024287">
    <property type="protein sequence ID" value="MBX04771.1"/>
    <property type="molecule type" value="Transcribed_RNA"/>
</dbReference>
<evidence type="ECO:0000256" key="1">
    <source>
        <dbReference type="SAM" id="Phobius"/>
    </source>
</evidence>
<dbReference type="GO" id="GO:0016702">
    <property type="term" value="F:oxidoreductase activity, acting on single donors with incorporation of molecular oxygen, incorporation of two atoms of oxygen"/>
    <property type="evidence" value="ECO:0007669"/>
    <property type="project" value="TreeGrafter"/>
</dbReference>
<keyword evidence="1" id="KW-0812">Transmembrane</keyword>